<dbReference type="PANTHER" id="PTHR33371:SF4">
    <property type="entry name" value="INTERMEMBRANE PHOSPHOLIPID TRANSPORT SYSTEM BINDING PROTEIN MLAD"/>
    <property type="match status" value="1"/>
</dbReference>
<proteinExistence type="predicted"/>
<keyword evidence="2" id="KW-0472">Membrane</keyword>
<evidence type="ECO:0000313" key="4">
    <source>
        <dbReference type="EMBL" id="AWM33303.1"/>
    </source>
</evidence>
<accession>A0A2Z3GHV2</accession>
<feature type="region of interest" description="Disordered" evidence="1">
    <location>
        <begin position="330"/>
        <end position="363"/>
    </location>
</feature>
<name>A0A2Z3GHV2_9BACT</name>
<keyword evidence="2" id="KW-0812">Transmembrane</keyword>
<organism evidence="4 5">
    <name type="scientific">Hymenobacter nivis</name>
    <dbReference type="NCBI Taxonomy" id="1850093"/>
    <lineage>
        <taxon>Bacteria</taxon>
        <taxon>Pseudomonadati</taxon>
        <taxon>Bacteroidota</taxon>
        <taxon>Cytophagia</taxon>
        <taxon>Cytophagales</taxon>
        <taxon>Hymenobacteraceae</taxon>
        <taxon>Hymenobacter</taxon>
    </lineage>
</organism>
<dbReference type="InterPro" id="IPR003399">
    <property type="entry name" value="Mce/MlaD"/>
</dbReference>
<dbReference type="AlphaFoldDB" id="A0A2Z3GHV2"/>
<sequence length="363" mass="38656">MGPRPGFDRRACICVSTVFLCILTLPSVLSKEIKVGLLALVALVVLFVGFNYLRGSNVLSSSHTYYAKYANVDGLGVGAQVMFNGIKVGQVKNLELLPKEGNMVKATFELKKDLVVGDSTVASLAGSLLGTKTITLFMGKNSKTYSGGEELKSFTVASIADAFQAKALPMLGTVDSTLARVNGFLSKDAKVSIQATLLNAQGSSEALKNLIIQNQRNINEITTNMAHLTRALNGSSTKLDRIATNFSQLSDSLKKAPVGSAVRRLNATMAEAQTTVASLNKALNDQNGSLGKLLNDSTLYNNLTTTSASTNSLLVDFKANPKRYVHFSVFGGGKDKTKKETTKSPDGTVTTETKKVESTPALK</sequence>
<feature type="domain" description="Mce/MlaD" evidence="3">
    <location>
        <begin position="63"/>
        <end position="136"/>
    </location>
</feature>
<feature type="compositionally biased region" description="Basic and acidic residues" evidence="1">
    <location>
        <begin position="333"/>
        <end position="343"/>
    </location>
</feature>
<evidence type="ECO:0000256" key="1">
    <source>
        <dbReference type="SAM" id="MobiDB-lite"/>
    </source>
</evidence>
<evidence type="ECO:0000313" key="5">
    <source>
        <dbReference type="Proteomes" id="UP000245999"/>
    </source>
</evidence>
<evidence type="ECO:0000259" key="3">
    <source>
        <dbReference type="Pfam" id="PF02470"/>
    </source>
</evidence>
<dbReference type="KEGG" id="hnv:DDQ68_11230"/>
<dbReference type="EMBL" id="CP029145">
    <property type="protein sequence ID" value="AWM33303.1"/>
    <property type="molecule type" value="Genomic_DNA"/>
</dbReference>
<dbReference type="Proteomes" id="UP000245999">
    <property type="component" value="Chromosome"/>
</dbReference>
<dbReference type="PANTHER" id="PTHR33371">
    <property type="entry name" value="INTERMEMBRANE PHOSPHOLIPID TRANSPORT SYSTEM BINDING PROTEIN MLAD-RELATED"/>
    <property type="match status" value="1"/>
</dbReference>
<dbReference type="OrthoDB" id="9769132at2"/>
<gene>
    <name evidence="4" type="ORF">DDQ68_11230</name>
</gene>
<dbReference type="InterPro" id="IPR052336">
    <property type="entry name" value="MlaD_Phospholipid_Transporter"/>
</dbReference>
<keyword evidence="2" id="KW-1133">Transmembrane helix</keyword>
<protein>
    <submittedName>
        <fullName evidence="4">MCE family protein</fullName>
    </submittedName>
</protein>
<feature type="transmembrane region" description="Helical" evidence="2">
    <location>
        <begin position="12"/>
        <end position="29"/>
    </location>
</feature>
<reference evidence="5" key="1">
    <citation type="submission" date="2018-04" db="EMBL/GenBank/DDBJ databases">
        <title>Complete genome of Antarctic heterotrophic bacterium Hymenobacter nivis.</title>
        <authorList>
            <person name="Terashima M."/>
        </authorList>
    </citation>
    <scope>NUCLEOTIDE SEQUENCE [LARGE SCALE GENOMIC DNA]</scope>
    <source>
        <strain evidence="5">NBRC 111535</strain>
    </source>
</reference>
<keyword evidence="5" id="KW-1185">Reference proteome</keyword>
<dbReference type="Pfam" id="PF02470">
    <property type="entry name" value="MlaD"/>
    <property type="match status" value="1"/>
</dbReference>
<feature type="transmembrane region" description="Helical" evidence="2">
    <location>
        <begin position="35"/>
        <end position="53"/>
    </location>
</feature>
<evidence type="ECO:0000256" key="2">
    <source>
        <dbReference type="SAM" id="Phobius"/>
    </source>
</evidence>